<keyword evidence="4 9" id="KW-0808">Transferase</keyword>
<dbReference type="PIRSF" id="PIRSF000804">
    <property type="entry name" value="DNA_pol_III_b"/>
    <property type="match status" value="1"/>
</dbReference>
<evidence type="ECO:0000256" key="3">
    <source>
        <dbReference type="ARBA" id="ARBA00022490"/>
    </source>
</evidence>
<proteinExistence type="inferred from homology"/>
<dbReference type="CDD" id="cd00140">
    <property type="entry name" value="beta_clamp"/>
    <property type="match status" value="1"/>
</dbReference>
<reference evidence="14" key="1">
    <citation type="submission" date="2017-08" db="EMBL/GenBank/DDBJ databases">
        <title>A dynamic microbial community with high functional redundancy inhabits the cold, oxic subseafloor aquifer.</title>
        <authorList>
            <person name="Tully B.J."/>
            <person name="Wheat C.G."/>
            <person name="Glazer B.T."/>
            <person name="Huber J.A."/>
        </authorList>
    </citation>
    <scope>NUCLEOTIDE SEQUENCE [LARGE SCALE GENOMIC DNA]</scope>
</reference>
<dbReference type="SMART" id="SM00480">
    <property type="entry name" value="POL3Bc"/>
    <property type="match status" value="1"/>
</dbReference>
<accession>A0A2A4YJS6</accession>
<keyword evidence="6 9" id="KW-0235">DNA replication</keyword>
<keyword evidence="3 9" id="KW-0963">Cytoplasm</keyword>
<dbReference type="GO" id="GO:0003887">
    <property type="term" value="F:DNA-directed DNA polymerase activity"/>
    <property type="evidence" value="ECO:0007669"/>
    <property type="project" value="UniProtKB-UniRule"/>
</dbReference>
<dbReference type="GO" id="GO:0006271">
    <property type="term" value="P:DNA strand elongation involved in DNA replication"/>
    <property type="evidence" value="ECO:0007669"/>
    <property type="project" value="TreeGrafter"/>
</dbReference>
<evidence type="ECO:0000256" key="5">
    <source>
        <dbReference type="ARBA" id="ARBA00022695"/>
    </source>
</evidence>
<dbReference type="InterPro" id="IPR022635">
    <property type="entry name" value="DNA_polIII_beta_C"/>
</dbReference>
<dbReference type="AlphaFoldDB" id="A0A2A4YJS6"/>
<dbReference type="Gene3D" id="3.70.10.10">
    <property type="match status" value="1"/>
</dbReference>
<evidence type="ECO:0000256" key="1">
    <source>
        <dbReference type="ARBA" id="ARBA00004496"/>
    </source>
</evidence>
<comment type="subcellular location">
    <subcellularLocation>
        <location evidence="1 9">Cytoplasm</location>
    </subcellularLocation>
</comment>
<evidence type="ECO:0000256" key="2">
    <source>
        <dbReference type="ARBA" id="ARBA00010752"/>
    </source>
</evidence>
<comment type="caution">
    <text evidence="13">The sequence shown here is derived from an EMBL/GenBank/DDBJ whole genome shotgun (WGS) entry which is preliminary data.</text>
</comment>
<dbReference type="NCBIfam" id="TIGR00663">
    <property type="entry name" value="dnan"/>
    <property type="match status" value="1"/>
</dbReference>
<dbReference type="Gene3D" id="3.10.150.10">
    <property type="entry name" value="DNA Polymerase III, subunit A, domain 2"/>
    <property type="match status" value="1"/>
</dbReference>
<dbReference type="GO" id="GO:0005737">
    <property type="term" value="C:cytoplasm"/>
    <property type="evidence" value="ECO:0007669"/>
    <property type="project" value="UniProtKB-SubCell"/>
</dbReference>
<organism evidence="13 14">
    <name type="scientific">Aerophobetes bacterium</name>
    <dbReference type="NCBI Taxonomy" id="2030807"/>
    <lineage>
        <taxon>Bacteria</taxon>
        <taxon>Candidatus Aerophobota</taxon>
    </lineage>
</organism>
<dbReference type="GO" id="GO:0009360">
    <property type="term" value="C:DNA polymerase III complex"/>
    <property type="evidence" value="ECO:0007669"/>
    <property type="project" value="InterPro"/>
</dbReference>
<evidence type="ECO:0000313" key="13">
    <source>
        <dbReference type="EMBL" id="PCI94565.1"/>
    </source>
</evidence>
<dbReference type="EMBL" id="NVUU01000036">
    <property type="protein sequence ID" value="PCI94565.1"/>
    <property type="molecule type" value="Genomic_DNA"/>
</dbReference>
<feature type="domain" description="DNA polymerase III beta sliding clamp central" evidence="11">
    <location>
        <begin position="148"/>
        <end position="260"/>
    </location>
</feature>
<comment type="function">
    <text evidence="9">Confers DNA tethering and processivity to DNA polymerases and other proteins. Acts as a clamp, forming a ring around DNA (a reaction catalyzed by the clamp-loading complex) which diffuses in an ATP-independent manner freely and bidirectionally along dsDNA. Initially characterized for its ability to contact the catalytic subunit of DNA polymerase III (Pol III), a complex, multichain enzyme responsible for most of the replicative synthesis in bacteria; Pol III exhibits 3'-5' exonuclease proofreading activity. The beta chain is required for initiation of replication as well as for processivity of DNA replication.</text>
</comment>
<name>A0A2A4YJS6_UNCAE</name>
<evidence type="ECO:0000256" key="6">
    <source>
        <dbReference type="ARBA" id="ARBA00022705"/>
    </source>
</evidence>
<feature type="domain" description="DNA polymerase III beta sliding clamp C-terminal" evidence="12">
    <location>
        <begin position="263"/>
        <end position="380"/>
    </location>
</feature>
<dbReference type="Pfam" id="PF00712">
    <property type="entry name" value="DNA_pol3_beta"/>
    <property type="match status" value="1"/>
</dbReference>
<evidence type="ECO:0000256" key="8">
    <source>
        <dbReference type="ARBA" id="ARBA00023125"/>
    </source>
</evidence>
<keyword evidence="7 9" id="KW-0239">DNA-directed DNA polymerase</keyword>
<dbReference type="Pfam" id="PF02767">
    <property type="entry name" value="DNA_pol3_beta_2"/>
    <property type="match status" value="1"/>
</dbReference>
<dbReference type="PANTHER" id="PTHR30478:SF0">
    <property type="entry name" value="BETA SLIDING CLAMP"/>
    <property type="match status" value="1"/>
</dbReference>
<feature type="domain" description="DNA polymerase III beta sliding clamp N-terminal" evidence="10">
    <location>
        <begin position="21"/>
        <end position="138"/>
    </location>
</feature>
<evidence type="ECO:0000259" key="12">
    <source>
        <dbReference type="Pfam" id="PF02768"/>
    </source>
</evidence>
<dbReference type="InterPro" id="IPR001001">
    <property type="entry name" value="DNA_polIII_beta"/>
</dbReference>
<evidence type="ECO:0000256" key="4">
    <source>
        <dbReference type="ARBA" id="ARBA00022679"/>
    </source>
</evidence>
<evidence type="ECO:0000259" key="11">
    <source>
        <dbReference type="Pfam" id="PF02767"/>
    </source>
</evidence>
<evidence type="ECO:0000313" key="14">
    <source>
        <dbReference type="Proteomes" id="UP000217838"/>
    </source>
</evidence>
<dbReference type="SUPFAM" id="SSF55979">
    <property type="entry name" value="DNA clamp"/>
    <property type="match status" value="3"/>
</dbReference>
<keyword evidence="5 9" id="KW-0548">Nucleotidyltransferase</keyword>
<gene>
    <name evidence="13" type="primary">dnaN</name>
    <name evidence="13" type="ORF">COB11_03685</name>
</gene>
<dbReference type="Proteomes" id="UP000217838">
    <property type="component" value="Unassembled WGS sequence"/>
</dbReference>
<dbReference type="PANTHER" id="PTHR30478">
    <property type="entry name" value="DNA POLYMERASE III SUBUNIT BETA"/>
    <property type="match status" value="1"/>
</dbReference>
<comment type="similarity">
    <text evidence="2 9">Belongs to the beta sliding clamp family.</text>
</comment>
<dbReference type="InterPro" id="IPR022634">
    <property type="entry name" value="DNA_polIII_beta_N"/>
</dbReference>
<dbReference type="Pfam" id="PF02768">
    <property type="entry name" value="DNA_pol3_beta_3"/>
    <property type="match status" value="1"/>
</dbReference>
<sequence length="384" mass="42598">MTFSETTIDQETTSSEKTFLKLVMPRLELVSLIGKIQSTVPSKPAIPILSNILIQAEDGQITLNATDLTVSIKAFASADVKSPGSITLPARRFFQLIRELTTDQIELEETEFGVVFVRAGSSIFKLNAADKEEYPSLPDLSSASAFQVHSPTLKELFMRTSFAVAKEDSRHVLNGVLFQLTENHLTLIGTDGKRLAKINAEMANQPFNGQYIVPLKAIEEITKTLEEEQPAKLFFHEDKMAVEMGSVTIISKLLAGEYPDVSKVIPEKANMTVNLHREELITLLRQVSLFTSEMSHSVRFIFTEGNLELSATSSDVGEGKVSMPVDFTGEQFEIAFNPSFFIDILKHCKDETVTFGITDSFNPGMITDQTTALFVIMPMRLNTN</sequence>
<comment type="subunit">
    <text evidence="9">Forms a ring-shaped head-to-tail homodimer around DNA.</text>
</comment>
<evidence type="ECO:0000259" key="10">
    <source>
        <dbReference type="Pfam" id="PF00712"/>
    </source>
</evidence>
<dbReference type="InterPro" id="IPR046938">
    <property type="entry name" value="DNA_clamp_sf"/>
</dbReference>
<evidence type="ECO:0000256" key="7">
    <source>
        <dbReference type="ARBA" id="ARBA00022932"/>
    </source>
</evidence>
<protein>
    <recommendedName>
        <fullName evidence="9">Beta sliding clamp</fullName>
    </recommendedName>
</protein>
<evidence type="ECO:0000256" key="9">
    <source>
        <dbReference type="PIRNR" id="PIRNR000804"/>
    </source>
</evidence>
<keyword evidence="8" id="KW-0238">DNA-binding</keyword>
<dbReference type="GO" id="GO:0003677">
    <property type="term" value="F:DNA binding"/>
    <property type="evidence" value="ECO:0007669"/>
    <property type="project" value="UniProtKB-UniRule"/>
</dbReference>
<dbReference type="GO" id="GO:0008408">
    <property type="term" value="F:3'-5' exonuclease activity"/>
    <property type="evidence" value="ECO:0007669"/>
    <property type="project" value="InterPro"/>
</dbReference>
<dbReference type="InterPro" id="IPR022637">
    <property type="entry name" value="DNA_polIII_beta_cen"/>
</dbReference>